<dbReference type="PANTHER" id="PTHR35519:SF2">
    <property type="entry name" value="PH DOMAIN PROTEIN"/>
    <property type="match status" value="1"/>
</dbReference>
<reference evidence="1 2" key="1">
    <citation type="submission" date="2023-06" db="EMBL/GenBank/DDBJ databases">
        <title>Azospirillum isscasensis sp.nov, a bacterium isolated from rhizosphere soil of rice.</title>
        <authorList>
            <person name="Wang H."/>
        </authorList>
    </citation>
    <scope>NUCLEOTIDE SEQUENCE [LARGE SCALE GENOMIC DNA]</scope>
    <source>
        <strain evidence="1 2">C340-1</strain>
    </source>
</reference>
<comment type="caution">
    <text evidence="1">The sequence shown here is derived from an EMBL/GenBank/DDBJ whole genome shotgun (WGS) entry which is preliminary data.</text>
</comment>
<protein>
    <submittedName>
        <fullName evidence="1">DUF4112 domain-containing protein</fullName>
    </submittedName>
</protein>
<gene>
    <name evidence="1" type="ORF">QSG27_00490</name>
</gene>
<dbReference type="Pfam" id="PF13430">
    <property type="entry name" value="DUF4112"/>
    <property type="match status" value="1"/>
</dbReference>
<dbReference type="RefSeq" id="WP_306703154.1">
    <property type="nucleotide sequence ID" value="NZ_JAUJFI010000001.1"/>
</dbReference>
<dbReference type="InterPro" id="IPR025187">
    <property type="entry name" value="DUF4112"/>
</dbReference>
<dbReference type="EMBL" id="JAUJFI010000001">
    <property type="protein sequence ID" value="MDQ2101167.1"/>
    <property type="molecule type" value="Genomic_DNA"/>
</dbReference>
<dbReference type="PANTHER" id="PTHR35519">
    <property type="entry name" value="MEMBRANE PROTEINS"/>
    <property type="match status" value="1"/>
</dbReference>
<sequence length="159" mass="17551">MTDTSFSSFRYASAYGDTAHGAARQRLEWLTRLMDSAVRVPGTNITFGADAVLGLVPGVGNLATTAVSGYLIREAWRLGVPRGKLMRMVGNVAMDSLISAVPVLGNVADVFWKANRKNMAILAEHLDRHPPHGGHPYGHRTHRRRSAPYTIDGEWRRTR</sequence>
<organism evidence="1 2">
    <name type="scientific">Azospirillum isscasi</name>
    <dbReference type="NCBI Taxonomy" id="3053926"/>
    <lineage>
        <taxon>Bacteria</taxon>
        <taxon>Pseudomonadati</taxon>
        <taxon>Pseudomonadota</taxon>
        <taxon>Alphaproteobacteria</taxon>
        <taxon>Rhodospirillales</taxon>
        <taxon>Azospirillaceae</taxon>
        <taxon>Azospirillum</taxon>
    </lineage>
</organism>
<evidence type="ECO:0000313" key="2">
    <source>
        <dbReference type="Proteomes" id="UP001227317"/>
    </source>
</evidence>
<keyword evidence="2" id="KW-1185">Reference proteome</keyword>
<proteinExistence type="predicted"/>
<accession>A0ABU0WB54</accession>
<evidence type="ECO:0000313" key="1">
    <source>
        <dbReference type="EMBL" id="MDQ2101167.1"/>
    </source>
</evidence>
<name>A0ABU0WB54_9PROT</name>
<dbReference type="Proteomes" id="UP001227317">
    <property type="component" value="Unassembled WGS sequence"/>
</dbReference>